<dbReference type="InParanoid" id="D9Q1M9"/>
<dbReference type="OrthoDB" id="9287at2157"/>
<name>D9Q1M9_ACIS3</name>
<evidence type="ECO:0000313" key="15">
    <source>
        <dbReference type="Proteomes" id="UP000000346"/>
    </source>
</evidence>
<dbReference type="KEGG" id="asc:ASAC_0811"/>
<dbReference type="EMBL" id="CP001742">
    <property type="protein sequence ID" value="ADL19217.1"/>
    <property type="molecule type" value="Genomic_DNA"/>
</dbReference>
<dbReference type="SUPFAM" id="SSF81301">
    <property type="entry name" value="Nucleotidyltransferase"/>
    <property type="match status" value="1"/>
</dbReference>
<dbReference type="InterPro" id="IPR043519">
    <property type="entry name" value="NT_sf"/>
</dbReference>
<evidence type="ECO:0000256" key="7">
    <source>
        <dbReference type="ARBA" id="ARBA00022840"/>
    </source>
</evidence>
<evidence type="ECO:0000256" key="2">
    <source>
        <dbReference type="ARBA" id="ARBA00022649"/>
    </source>
</evidence>
<evidence type="ECO:0000256" key="4">
    <source>
        <dbReference type="ARBA" id="ARBA00022695"/>
    </source>
</evidence>
<proteinExistence type="inferred from homology"/>
<dbReference type="InterPro" id="IPR009185">
    <property type="entry name" value="Nucleotidl_trans"/>
</dbReference>
<dbReference type="eggNOG" id="arCOG04066">
    <property type="taxonomic scope" value="Archaea"/>
</dbReference>
<evidence type="ECO:0000256" key="5">
    <source>
        <dbReference type="ARBA" id="ARBA00022723"/>
    </source>
</evidence>
<dbReference type="Proteomes" id="UP000000346">
    <property type="component" value="Chromosome"/>
</dbReference>
<accession>D9Q1M9</accession>
<keyword evidence="6" id="KW-0547">Nucleotide-binding</keyword>
<evidence type="ECO:0000256" key="1">
    <source>
        <dbReference type="ARBA" id="ARBA00001946"/>
    </source>
</evidence>
<evidence type="ECO:0000256" key="10">
    <source>
        <dbReference type="ARBA" id="ARBA00038276"/>
    </source>
</evidence>
<dbReference type="GO" id="GO:0070733">
    <property type="term" value="F:AMPylase activity"/>
    <property type="evidence" value="ECO:0007669"/>
    <property type="project" value="UniProtKB-EC"/>
</dbReference>
<dbReference type="STRING" id="666510.ASAC_0811"/>
<comment type="catalytic activity">
    <reaction evidence="12">
        <text>L-tyrosyl-[protein] + ATP = O-(5'-adenylyl)-L-tyrosyl-[protein] + diphosphate</text>
        <dbReference type="Rhea" id="RHEA:54288"/>
        <dbReference type="Rhea" id="RHEA-COMP:10136"/>
        <dbReference type="Rhea" id="RHEA-COMP:13846"/>
        <dbReference type="ChEBI" id="CHEBI:30616"/>
        <dbReference type="ChEBI" id="CHEBI:33019"/>
        <dbReference type="ChEBI" id="CHEBI:46858"/>
        <dbReference type="ChEBI" id="CHEBI:83624"/>
        <dbReference type="EC" id="2.7.7.108"/>
    </reaction>
</comment>
<dbReference type="InterPro" id="IPR052038">
    <property type="entry name" value="Type-VII_TA_antitoxin"/>
</dbReference>
<keyword evidence="15" id="KW-1185">Reference proteome</keyword>
<keyword evidence="4" id="KW-0548">Nucleotidyltransferase</keyword>
<dbReference type="PANTHER" id="PTHR33571:SF14">
    <property type="entry name" value="PROTEIN ADENYLYLTRANSFERASE MJ0435-RELATED"/>
    <property type="match status" value="1"/>
</dbReference>
<dbReference type="GeneID" id="9499046"/>
<dbReference type="GO" id="GO:0046872">
    <property type="term" value="F:metal ion binding"/>
    <property type="evidence" value="ECO:0007669"/>
    <property type="project" value="UniProtKB-KW"/>
</dbReference>
<dbReference type="EC" id="2.7.7.108" evidence="9"/>
<evidence type="ECO:0000259" key="13">
    <source>
        <dbReference type="Pfam" id="PF01909"/>
    </source>
</evidence>
<keyword evidence="5" id="KW-0479">Metal-binding</keyword>
<gene>
    <name evidence="14" type="ordered locus">ASAC_0811</name>
</gene>
<sequence length="227" mass="25568">MIQGVRVKYDSERWEILRGKRALAEVLLRALGGLSAFVYGSVARGDVRPSSDVDVVVLDNVSPFMVEVRLEAAGLRPYAKEIVQATPNYVPKAYIYLDPDLKVTVSFPLGRMRKREAEFYSWGGKLDLDGLRKGLRVPGVNKELNLIVPTEDGHIEYPVAGHEAEVARLLNISLDTVEERLRVLSRRREVGRTGTFLKVEVPPDEPIEDAVRRIAGRNEFFRRAVDL</sequence>
<dbReference type="PIRSF" id="PIRSF005928">
    <property type="entry name" value="Nucleotidltrnsf"/>
    <property type="match status" value="1"/>
</dbReference>
<comment type="similarity">
    <text evidence="10">Belongs to the MntA antitoxin family.</text>
</comment>
<evidence type="ECO:0000256" key="3">
    <source>
        <dbReference type="ARBA" id="ARBA00022679"/>
    </source>
</evidence>
<dbReference type="PANTHER" id="PTHR33571">
    <property type="entry name" value="SSL8005 PROTEIN"/>
    <property type="match status" value="1"/>
</dbReference>
<dbReference type="GO" id="GO:0005524">
    <property type="term" value="F:ATP binding"/>
    <property type="evidence" value="ECO:0007669"/>
    <property type="project" value="UniProtKB-KW"/>
</dbReference>
<evidence type="ECO:0000256" key="9">
    <source>
        <dbReference type="ARBA" id="ARBA00034531"/>
    </source>
</evidence>
<keyword evidence="8" id="KW-0460">Magnesium</keyword>
<comment type="catalytic activity">
    <reaction evidence="11">
        <text>O-(5'-adenylyl)-L-tyrosyl-[protein] + ATP = O-[5'-(adenylyl-(5'-&gt;3')-adenylyl)]-L-tyrosyl-[protein] + diphosphate</text>
        <dbReference type="Rhea" id="RHEA:66528"/>
        <dbReference type="Rhea" id="RHEA-COMP:13846"/>
        <dbReference type="Rhea" id="RHEA-COMP:17046"/>
        <dbReference type="ChEBI" id="CHEBI:30616"/>
        <dbReference type="ChEBI" id="CHEBI:33019"/>
        <dbReference type="ChEBI" id="CHEBI:83624"/>
        <dbReference type="ChEBI" id="CHEBI:167160"/>
    </reaction>
</comment>
<reference evidence="14 15" key="1">
    <citation type="journal article" date="2010" name="Appl. Environ. Microbiol.">
        <title>The genome sequence of the crenarchaeon Acidilobus saccharovorans supports a new order, Acidilobales, and suggests an important ecological role in terrestrial acidic hot springs.</title>
        <authorList>
            <person name="Mardanov A.V."/>
            <person name="Svetlitchnyi V.A."/>
            <person name="Beletsky A.V."/>
            <person name="Prokofeva M.I."/>
            <person name="Bonch-Osmolovskaya E.A."/>
            <person name="Ravin N.V."/>
            <person name="Skryabin K.G."/>
        </authorList>
    </citation>
    <scope>NUCLEOTIDE SEQUENCE [LARGE SCALE GENOMIC DNA]</scope>
    <source>
        <strain evidence="15">DSM 16705 / JCM 18335 / VKM B-2471 / 345-15</strain>
    </source>
</reference>
<evidence type="ECO:0000313" key="14">
    <source>
        <dbReference type="EMBL" id="ADL19217.1"/>
    </source>
</evidence>
<dbReference type="Pfam" id="PF01909">
    <property type="entry name" value="NTP_transf_2"/>
    <property type="match status" value="1"/>
</dbReference>
<dbReference type="RefSeq" id="WP_013266729.1">
    <property type="nucleotide sequence ID" value="NC_014374.1"/>
</dbReference>
<dbReference type="InterPro" id="IPR002934">
    <property type="entry name" value="Polymerase_NTP_transf_dom"/>
</dbReference>
<feature type="domain" description="Polymerase nucleotidyl transferase" evidence="13">
    <location>
        <begin position="23"/>
        <end position="100"/>
    </location>
</feature>
<protein>
    <recommendedName>
        <fullName evidence="9">protein adenylyltransferase</fullName>
        <ecNumber evidence="9">2.7.7.108</ecNumber>
    </recommendedName>
</protein>
<dbReference type="AlphaFoldDB" id="D9Q1M9"/>
<dbReference type="Gene3D" id="3.30.460.10">
    <property type="entry name" value="Beta Polymerase, domain 2"/>
    <property type="match status" value="1"/>
</dbReference>
<evidence type="ECO:0000256" key="6">
    <source>
        <dbReference type="ARBA" id="ARBA00022741"/>
    </source>
</evidence>
<evidence type="ECO:0000256" key="12">
    <source>
        <dbReference type="ARBA" id="ARBA00048696"/>
    </source>
</evidence>
<comment type="cofactor">
    <cofactor evidence="1">
        <name>Mg(2+)</name>
        <dbReference type="ChEBI" id="CHEBI:18420"/>
    </cofactor>
</comment>
<evidence type="ECO:0000256" key="11">
    <source>
        <dbReference type="ARBA" id="ARBA00047518"/>
    </source>
</evidence>
<evidence type="ECO:0000256" key="8">
    <source>
        <dbReference type="ARBA" id="ARBA00022842"/>
    </source>
</evidence>
<keyword evidence="3 14" id="KW-0808">Transferase</keyword>
<keyword evidence="2" id="KW-1277">Toxin-antitoxin system</keyword>
<organism evidence="14 15">
    <name type="scientific">Acidilobus saccharovorans (strain DSM 16705 / JCM 18335 / VKM B-2471 / 345-15)</name>
    <dbReference type="NCBI Taxonomy" id="666510"/>
    <lineage>
        <taxon>Archaea</taxon>
        <taxon>Thermoproteota</taxon>
        <taxon>Thermoprotei</taxon>
        <taxon>Acidilobales</taxon>
        <taxon>Acidilobaceae</taxon>
        <taxon>Acidilobus</taxon>
    </lineage>
</organism>
<dbReference type="HOGENOM" id="CLU_1217517_0_0_2"/>
<keyword evidence="7" id="KW-0067">ATP-binding</keyword>